<evidence type="ECO:0000313" key="1">
    <source>
        <dbReference type="EMBL" id="KAL2861183.1"/>
    </source>
</evidence>
<keyword evidence="2" id="KW-1185">Reference proteome</keyword>
<name>A0ABR4L9H3_9EURO</name>
<evidence type="ECO:0000313" key="2">
    <source>
        <dbReference type="Proteomes" id="UP001610432"/>
    </source>
</evidence>
<organism evidence="1 2">
    <name type="scientific">Aspergillus lucknowensis</name>
    <dbReference type="NCBI Taxonomy" id="176173"/>
    <lineage>
        <taxon>Eukaryota</taxon>
        <taxon>Fungi</taxon>
        <taxon>Dikarya</taxon>
        <taxon>Ascomycota</taxon>
        <taxon>Pezizomycotina</taxon>
        <taxon>Eurotiomycetes</taxon>
        <taxon>Eurotiomycetidae</taxon>
        <taxon>Eurotiales</taxon>
        <taxon>Aspergillaceae</taxon>
        <taxon>Aspergillus</taxon>
        <taxon>Aspergillus subgen. Nidulantes</taxon>
    </lineage>
</organism>
<proteinExistence type="predicted"/>
<sequence>MLVSAPRFARYALIAAIVFTIIFVASRVPRLVHSHLYDLDYETYFQRQFQAYVLTSSCGRFTPDVAEHFDSLILVPNQPDTPECAALNRAELQLPVHPGADSNSNSNSESEGKSKSKDDLFRAKYAAVLDACAAGDKAKCLILEDDVVFLHSAPRTREVLVQNTIALFNDGEIDAFDCTKRGFGWFASTHTGMGSQCRVYSKYAAPCLAGCLRGQGPGVQLDTGLRNCQVVCGLKQRRFLLVVHGGLSSTMDRPGG</sequence>
<gene>
    <name evidence="1" type="ORF">BJX67DRAFT_313397</name>
</gene>
<reference evidence="1 2" key="1">
    <citation type="submission" date="2024-07" db="EMBL/GenBank/DDBJ databases">
        <title>Section-level genome sequencing and comparative genomics of Aspergillus sections Usti and Cavernicolus.</title>
        <authorList>
            <consortium name="Lawrence Berkeley National Laboratory"/>
            <person name="Nybo J.L."/>
            <person name="Vesth T.C."/>
            <person name="Theobald S."/>
            <person name="Frisvad J.C."/>
            <person name="Larsen T.O."/>
            <person name="Kjaerboelling I."/>
            <person name="Rothschild-Mancinelli K."/>
            <person name="Lyhne E.K."/>
            <person name="Kogle M.E."/>
            <person name="Barry K."/>
            <person name="Clum A."/>
            <person name="Na H."/>
            <person name="Ledsgaard L."/>
            <person name="Lin J."/>
            <person name="Lipzen A."/>
            <person name="Kuo A."/>
            <person name="Riley R."/>
            <person name="Mondo S."/>
            <person name="Labutti K."/>
            <person name="Haridas S."/>
            <person name="Pangalinan J."/>
            <person name="Salamov A.A."/>
            <person name="Simmons B.A."/>
            <person name="Magnuson J.K."/>
            <person name="Chen J."/>
            <person name="Drula E."/>
            <person name="Henrissat B."/>
            <person name="Wiebenga A."/>
            <person name="Lubbers R.J."/>
            <person name="Gomes A.C."/>
            <person name="Macurrencykelacurrency M.R."/>
            <person name="Stajich J."/>
            <person name="Grigoriev I.V."/>
            <person name="Mortensen U.H."/>
            <person name="De Vries R.P."/>
            <person name="Baker S.E."/>
            <person name="Andersen M.R."/>
        </authorList>
    </citation>
    <scope>NUCLEOTIDE SEQUENCE [LARGE SCALE GENOMIC DNA]</scope>
    <source>
        <strain evidence="1 2">CBS 449.75</strain>
    </source>
</reference>
<dbReference type="GeneID" id="98142257"/>
<comment type="caution">
    <text evidence="1">The sequence shown here is derived from an EMBL/GenBank/DDBJ whole genome shotgun (WGS) entry which is preliminary data.</text>
</comment>
<dbReference type="EMBL" id="JBFXLQ010000073">
    <property type="protein sequence ID" value="KAL2861183.1"/>
    <property type="molecule type" value="Genomic_DNA"/>
</dbReference>
<evidence type="ECO:0008006" key="3">
    <source>
        <dbReference type="Google" id="ProtNLM"/>
    </source>
</evidence>
<dbReference type="RefSeq" id="XP_070881077.1">
    <property type="nucleotide sequence ID" value="XM_071027185.1"/>
</dbReference>
<protein>
    <recommendedName>
        <fullName evidence="3">Nucleotide-diphospho-sugar transferase domain-containing protein</fullName>
    </recommendedName>
</protein>
<dbReference type="Proteomes" id="UP001610432">
    <property type="component" value="Unassembled WGS sequence"/>
</dbReference>
<accession>A0ABR4L9H3</accession>